<protein>
    <recommendedName>
        <fullName evidence="2">Type I restriction enzyme R protein C-terminal domain-containing protein</fullName>
    </recommendedName>
</protein>
<dbReference type="EMBL" id="QMDH01000092">
    <property type="protein sequence ID" value="RAZ61586.1"/>
    <property type="molecule type" value="Genomic_DNA"/>
</dbReference>
<dbReference type="Pfam" id="PF12008">
    <property type="entry name" value="EcoR124_C"/>
    <property type="match status" value="1"/>
</dbReference>
<evidence type="ECO:0000313" key="4">
    <source>
        <dbReference type="Proteomes" id="UP000251576"/>
    </source>
</evidence>
<dbReference type="RefSeq" id="WP_112782059.1">
    <property type="nucleotide sequence ID" value="NZ_CABMNQ010000092.1"/>
</dbReference>
<comment type="caution">
    <text evidence="3">The sequence shown here is derived from an EMBL/GenBank/DDBJ whole genome shotgun (WGS) entry which is preliminary data.</text>
</comment>
<feature type="compositionally biased region" description="Polar residues" evidence="1">
    <location>
        <begin position="140"/>
        <end position="151"/>
    </location>
</feature>
<reference evidence="3 4" key="1">
    <citation type="submission" date="2018-06" db="EMBL/GenBank/DDBJ databases">
        <title>ACT-28, a chromosomally-encoded AmpC with carbapenemase activity from Enterobacter kobei.</title>
        <authorList>
            <person name="Jousset A.B."/>
            <person name="Oueslati S."/>
            <person name="Bernabeu S."/>
            <person name="Takissian J."/>
            <person name="Creton E."/>
            <person name="Vogel A."/>
            <person name="Cotellon G."/>
            <person name="Bonnin R.A."/>
            <person name="Dortet L."/>
            <person name="Naas T."/>
        </authorList>
    </citation>
    <scope>NUCLEOTIDE SEQUENCE [LARGE SCALE GENOMIC DNA]</scope>
    <source>
        <strain evidence="3 4">99B3</strain>
    </source>
</reference>
<dbReference type="Proteomes" id="UP000251576">
    <property type="component" value="Unassembled WGS sequence"/>
</dbReference>
<feature type="region of interest" description="Disordered" evidence="1">
    <location>
        <begin position="131"/>
        <end position="151"/>
    </location>
</feature>
<gene>
    <name evidence="3" type="ORF">DP202_26255</name>
</gene>
<sequence>MRSKREQIDNFIEENLLHVSHDEDITQTFETYVEREKRKAVATLCAEENLDESKVAALLDNYLFTDVTPREDEVARALTWTPRILERKTVLKRIYDKVCGVIEKFINGMQGSEAEENLYNLRCYHYSLGSGESKERGNRIRSSLKQTSKYK</sequence>
<evidence type="ECO:0000256" key="1">
    <source>
        <dbReference type="SAM" id="MobiDB-lite"/>
    </source>
</evidence>
<accession>A0A330GAM9</accession>
<dbReference type="AlphaFoldDB" id="A0A330GAM9"/>
<feature type="domain" description="Type I restriction enzyme R protein C-terminal" evidence="2">
    <location>
        <begin position="1"/>
        <end position="105"/>
    </location>
</feature>
<name>A0A330GAM9_ENTCL</name>
<evidence type="ECO:0000259" key="2">
    <source>
        <dbReference type="Pfam" id="PF12008"/>
    </source>
</evidence>
<evidence type="ECO:0000313" key="3">
    <source>
        <dbReference type="EMBL" id="RAZ61586.1"/>
    </source>
</evidence>
<dbReference type="InterPro" id="IPR022625">
    <property type="entry name" value="TypeI_RM_Rsu_C"/>
</dbReference>
<organism evidence="3 4">
    <name type="scientific">Enterobacter cloacae</name>
    <dbReference type="NCBI Taxonomy" id="550"/>
    <lineage>
        <taxon>Bacteria</taxon>
        <taxon>Pseudomonadati</taxon>
        <taxon>Pseudomonadota</taxon>
        <taxon>Gammaproteobacteria</taxon>
        <taxon>Enterobacterales</taxon>
        <taxon>Enterobacteriaceae</taxon>
        <taxon>Enterobacter</taxon>
        <taxon>Enterobacter cloacae complex</taxon>
    </lineage>
</organism>
<proteinExistence type="predicted"/>